<organism evidence="2 3">
    <name type="scientific">Candidatus Woesebacteria bacterium GW2011_GWB1_39_12</name>
    <dbReference type="NCBI Taxonomy" id="1618574"/>
    <lineage>
        <taxon>Bacteria</taxon>
        <taxon>Candidatus Woeseibacteriota</taxon>
    </lineage>
</organism>
<proteinExistence type="predicted"/>
<comment type="caution">
    <text evidence="2">The sequence shown here is derived from an EMBL/GenBank/DDBJ whole genome shotgun (WGS) entry which is preliminary data.</text>
</comment>
<name>A0A0G0MAE3_9BACT</name>
<dbReference type="STRING" id="1618574.UT24_C0016G0027"/>
<dbReference type="Proteomes" id="UP000033881">
    <property type="component" value="Unassembled WGS sequence"/>
</dbReference>
<evidence type="ECO:0000256" key="1">
    <source>
        <dbReference type="SAM" id="Phobius"/>
    </source>
</evidence>
<gene>
    <name evidence="2" type="ORF">UT24_C0016G0027</name>
</gene>
<protein>
    <submittedName>
        <fullName evidence="2">Uncharacterized protein</fullName>
    </submittedName>
</protein>
<feature type="transmembrane region" description="Helical" evidence="1">
    <location>
        <begin position="27"/>
        <end position="48"/>
    </location>
</feature>
<accession>A0A0G0MAE3</accession>
<sequence>MNNFLTKKVEKKAGEIERKGKKFIKRLKVYAVALGVGLFVIGMFLAFMNVSRWYDENRVLFQFPIIIKLQAPVRIEKRAKSVKIQASDRVKSPVVLSQAIPVPLTEKEQILAQKHGAILWKIYGLESTWGKADGCRLNNKGWGGFGVMNEGQVICYESFTKAVERAEFWLSKMNPDKNLNEALCLWNTGIRQPMCNYSISYENL</sequence>
<keyword evidence="1" id="KW-0472">Membrane</keyword>
<keyword evidence="1" id="KW-0812">Transmembrane</keyword>
<dbReference type="AlphaFoldDB" id="A0A0G0MAE3"/>
<keyword evidence="1" id="KW-1133">Transmembrane helix</keyword>
<reference evidence="2 3" key="1">
    <citation type="journal article" date="2015" name="Nature">
        <title>rRNA introns, odd ribosomes, and small enigmatic genomes across a large radiation of phyla.</title>
        <authorList>
            <person name="Brown C.T."/>
            <person name="Hug L.A."/>
            <person name="Thomas B.C."/>
            <person name="Sharon I."/>
            <person name="Castelle C.J."/>
            <person name="Singh A."/>
            <person name="Wilkins M.J."/>
            <person name="Williams K.H."/>
            <person name="Banfield J.F."/>
        </authorList>
    </citation>
    <scope>NUCLEOTIDE SEQUENCE [LARGE SCALE GENOMIC DNA]</scope>
</reference>
<evidence type="ECO:0000313" key="3">
    <source>
        <dbReference type="Proteomes" id="UP000033881"/>
    </source>
</evidence>
<evidence type="ECO:0000313" key="2">
    <source>
        <dbReference type="EMBL" id="KKR00138.1"/>
    </source>
</evidence>
<dbReference type="EMBL" id="LBWB01000016">
    <property type="protein sequence ID" value="KKR00138.1"/>
    <property type="molecule type" value="Genomic_DNA"/>
</dbReference>